<dbReference type="Proteomes" id="UP000887563">
    <property type="component" value="Unplaced"/>
</dbReference>
<name>A0A914N1U2_MELIC</name>
<accession>A0A914N1U2</accession>
<protein>
    <submittedName>
        <fullName evidence="2">Candidate secreted effector</fullName>
    </submittedName>
</protein>
<dbReference type="AlphaFoldDB" id="A0A914N1U2"/>
<dbReference type="WBParaSite" id="Minc3s03544g34151">
    <property type="protein sequence ID" value="Minc3s03544g34151"/>
    <property type="gene ID" value="Minc3s03544g34151"/>
</dbReference>
<sequence length="70" mass="7306">MKGEPGIGVYRIIERLGSSSYAAISTDCPSTKNSVGCPTGIRSKPAPDAPIWRGGDDFGDESCFCGNCCC</sequence>
<evidence type="ECO:0000313" key="2">
    <source>
        <dbReference type="WBParaSite" id="Minc3s03544g34151"/>
    </source>
</evidence>
<reference evidence="2" key="1">
    <citation type="submission" date="2022-11" db="UniProtKB">
        <authorList>
            <consortium name="WormBaseParasite"/>
        </authorList>
    </citation>
    <scope>IDENTIFICATION</scope>
</reference>
<keyword evidence="1" id="KW-1185">Reference proteome</keyword>
<proteinExistence type="predicted"/>
<evidence type="ECO:0000313" key="1">
    <source>
        <dbReference type="Proteomes" id="UP000887563"/>
    </source>
</evidence>
<organism evidence="1 2">
    <name type="scientific">Meloidogyne incognita</name>
    <name type="common">Southern root-knot nematode worm</name>
    <name type="synonym">Oxyuris incognita</name>
    <dbReference type="NCBI Taxonomy" id="6306"/>
    <lineage>
        <taxon>Eukaryota</taxon>
        <taxon>Metazoa</taxon>
        <taxon>Ecdysozoa</taxon>
        <taxon>Nematoda</taxon>
        <taxon>Chromadorea</taxon>
        <taxon>Rhabditida</taxon>
        <taxon>Tylenchina</taxon>
        <taxon>Tylenchomorpha</taxon>
        <taxon>Tylenchoidea</taxon>
        <taxon>Meloidogynidae</taxon>
        <taxon>Meloidogyninae</taxon>
        <taxon>Meloidogyne</taxon>
        <taxon>Meloidogyne incognita group</taxon>
    </lineage>
</organism>